<dbReference type="PANTHER" id="PTHR43649">
    <property type="entry name" value="ARABINOSE-BINDING PROTEIN-RELATED"/>
    <property type="match status" value="1"/>
</dbReference>
<dbReference type="Pfam" id="PF01547">
    <property type="entry name" value="SBP_bac_1"/>
    <property type="match status" value="1"/>
</dbReference>
<sequence length="431" mass="45382">MFKRRIATVAAAALLASTLAACGGSGGSGGDSKTLTYWASNQSISLAKDAEILKPELAKFEKQTGIKVKVEVVPWSDLLNRLLAAATSGQGPDVVNIGNTWSASLQATDAFVPFDDATIGKVGGTNRFVPSALAAAGAKGKPPTAVPLYSLAYALYYNKKMFAEAGITKPPATWEELVADGKKLTKGGKWGLAQEGAHVSAHSHHAFILSQQYGGEWFDAEGKPTFDTPQNAEAIKRYVDFLAADKITNPGNAEYAQNESVTDFASGKAAMLLWQAAGQQLALHGMKPDQWGVAPVPFLANPPAGGKKVDSMVAGINIAIFKHSKNQEGALNFVKFMTSDEEQTVLNKAYGSLPSVVTLSDDPAFAGPEQKVIADTLAATAAPLPQVPEESQYETLIGGVMNDLFAAAAKGKSPSVAEIQDKLKTAEEQVK</sequence>
<feature type="signal peptide" evidence="1">
    <location>
        <begin position="1"/>
        <end position="21"/>
    </location>
</feature>
<dbReference type="SUPFAM" id="SSF53850">
    <property type="entry name" value="Periplasmic binding protein-like II"/>
    <property type="match status" value="1"/>
</dbReference>
<keyword evidence="3" id="KW-1185">Reference proteome</keyword>
<dbReference type="InterPro" id="IPR006059">
    <property type="entry name" value="SBP"/>
</dbReference>
<dbReference type="InterPro" id="IPR050490">
    <property type="entry name" value="Bact_solute-bd_prot1"/>
</dbReference>
<dbReference type="InParanoid" id="A0A545AIL8"/>
<dbReference type="CDD" id="cd13585">
    <property type="entry name" value="PBP2_TMBP_like"/>
    <property type="match status" value="1"/>
</dbReference>
<feature type="chain" id="PRO_5039166755" evidence="1">
    <location>
        <begin position="22"/>
        <end position="431"/>
    </location>
</feature>
<evidence type="ECO:0000256" key="1">
    <source>
        <dbReference type="SAM" id="SignalP"/>
    </source>
</evidence>
<evidence type="ECO:0000313" key="2">
    <source>
        <dbReference type="EMBL" id="TQS41153.1"/>
    </source>
</evidence>
<evidence type="ECO:0000313" key="3">
    <source>
        <dbReference type="Proteomes" id="UP000317982"/>
    </source>
</evidence>
<proteinExistence type="predicted"/>
<protein>
    <submittedName>
        <fullName evidence="2">Sugar ABC transporter substrate-binding protein</fullName>
    </submittedName>
</protein>
<dbReference type="EMBL" id="VIRS01000029">
    <property type="protein sequence ID" value="TQS41153.1"/>
    <property type="molecule type" value="Genomic_DNA"/>
</dbReference>
<dbReference type="OrthoDB" id="2510110at2"/>
<comment type="caution">
    <text evidence="2">The sequence shown here is derived from an EMBL/GenBank/DDBJ whole genome shotgun (WGS) entry which is preliminary data.</text>
</comment>
<organism evidence="2 3">
    <name type="scientific">Cryptosporangium phraense</name>
    <dbReference type="NCBI Taxonomy" id="2593070"/>
    <lineage>
        <taxon>Bacteria</taxon>
        <taxon>Bacillati</taxon>
        <taxon>Actinomycetota</taxon>
        <taxon>Actinomycetes</taxon>
        <taxon>Cryptosporangiales</taxon>
        <taxon>Cryptosporangiaceae</taxon>
        <taxon>Cryptosporangium</taxon>
    </lineage>
</organism>
<dbReference type="Proteomes" id="UP000317982">
    <property type="component" value="Unassembled WGS sequence"/>
</dbReference>
<dbReference type="PROSITE" id="PS51257">
    <property type="entry name" value="PROKAR_LIPOPROTEIN"/>
    <property type="match status" value="1"/>
</dbReference>
<keyword evidence="1" id="KW-0732">Signal</keyword>
<name>A0A545AIL8_9ACTN</name>
<dbReference type="Gene3D" id="3.40.190.10">
    <property type="entry name" value="Periplasmic binding protein-like II"/>
    <property type="match status" value="2"/>
</dbReference>
<reference evidence="2 3" key="1">
    <citation type="submission" date="2019-07" db="EMBL/GenBank/DDBJ databases">
        <title>Cryptosporangium phraense sp. nov., isolated from plant litter.</title>
        <authorList>
            <person name="Suriyachadkun C."/>
        </authorList>
    </citation>
    <scope>NUCLEOTIDE SEQUENCE [LARGE SCALE GENOMIC DNA]</scope>
    <source>
        <strain evidence="2 3">A-T 5661</strain>
    </source>
</reference>
<gene>
    <name evidence="2" type="ORF">FL583_30930</name>
</gene>
<dbReference type="PANTHER" id="PTHR43649:SF12">
    <property type="entry name" value="DIACETYLCHITOBIOSE BINDING PROTEIN DASA"/>
    <property type="match status" value="1"/>
</dbReference>
<accession>A0A545AIL8</accession>
<dbReference type="RefSeq" id="WP_142708402.1">
    <property type="nucleotide sequence ID" value="NZ_VIRS01000029.1"/>
</dbReference>
<dbReference type="AlphaFoldDB" id="A0A545AIL8"/>